<evidence type="ECO:0000256" key="2">
    <source>
        <dbReference type="ARBA" id="ARBA00022801"/>
    </source>
</evidence>
<dbReference type="GO" id="GO:0047617">
    <property type="term" value="F:fatty acyl-CoA hydrolase activity"/>
    <property type="evidence" value="ECO:0007669"/>
    <property type="project" value="TreeGrafter"/>
</dbReference>
<organism evidence="3 4">
    <name type="scientific">Roseicella aerolata</name>
    <dbReference type="NCBI Taxonomy" id="2883479"/>
    <lineage>
        <taxon>Bacteria</taxon>
        <taxon>Pseudomonadati</taxon>
        <taxon>Pseudomonadota</taxon>
        <taxon>Alphaproteobacteria</taxon>
        <taxon>Acetobacterales</taxon>
        <taxon>Roseomonadaceae</taxon>
        <taxon>Roseicella</taxon>
    </lineage>
</organism>
<gene>
    <name evidence="3" type="ORF">LHA35_09920</name>
</gene>
<evidence type="ECO:0000313" key="4">
    <source>
        <dbReference type="Proteomes" id="UP001139311"/>
    </source>
</evidence>
<dbReference type="InterPro" id="IPR050563">
    <property type="entry name" value="4-hydroxybenzoyl-CoA_TE"/>
</dbReference>
<dbReference type="SUPFAM" id="SSF54637">
    <property type="entry name" value="Thioesterase/thiol ester dehydrase-isomerase"/>
    <property type="match status" value="1"/>
</dbReference>
<evidence type="ECO:0000313" key="3">
    <source>
        <dbReference type="EMBL" id="MCB4822048.1"/>
    </source>
</evidence>
<dbReference type="EMBL" id="JAJAQI010000012">
    <property type="protein sequence ID" value="MCB4822048.1"/>
    <property type="molecule type" value="Genomic_DNA"/>
</dbReference>
<comment type="similarity">
    <text evidence="1">Belongs to the 4-hydroxybenzoyl-CoA thioesterase family.</text>
</comment>
<keyword evidence="2" id="KW-0378">Hydrolase</keyword>
<dbReference type="Proteomes" id="UP001139311">
    <property type="component" value="Unassembled WGS sequence"/>
</dbReference>
<dbReference type="Pfam" id="PF13279">
    <property type="entry name" value="4HBT_2"/>
    <property type="match status" value="1"/>
</dbReference>
<dbReference type="InterPro" id="IPR029069">
    <property type="entry name" value="HotDog_dom_sf"/>
</dbReference>
<sequence>MAPPPPAPARFPFWTEEKLRVADTDQNGHVNNGAIGAFCEAGRAEVIQAVLGSLREGPVAMVVARVEIDYLREVHYPGRVRIGTAVTRIGRSSVALDQALFLDGACFATSAAVLVAIDRQSRQPVALTPALRAGFEALSPAGEMAA</sequence>
<keyword evidence="4" id="KW-1185">Reference proteome</keyword>
<protein>
    <submittedName>
        <fullName evidence="3">Acyl-CoA thioesterase</fullName>
    </submittedName>
</protein>
<name>A0A9X1IE50_9PROT</name>
<comment type="caution">
    <text evidence="3">The sequence shown here is derived from an EMBL/GenBank/DDBJ whole genome shotgun (WGS) entry which is preliminary data.</text>
</comment>
<accession>A0A9X1IE50</accession>
<dbReference type="PANTHER" id="PTHR31793">
    <property type="entry name" value="4-HYDROXYBENZOYL-COA THIOESTERASE FAMILY MEMBER"/>
    <property type="match status" value="1"/>
</dbReference>
<proteinExistence type="inferred from homology"/>
<dbReference type="RefSeq" id="WP_226607743.1">
    <property type="nucleotide sequence ID" value="NZ_JAJAQI010000012.1"/>
</dbReference>
<dbReference type="Gene3D" id="3.10.129.10">
    <property type="entry name" value="Hotdog Thioesterase"/>
    <property type="match status" value="1"/>
</dbReference>
<dbReference type="CDD" id="cd00586">
    <property type="entry name" value="4HBT"/>
    <property type="match status" value="1"/>
</dbReference>
<dbReference type="AlphaFoldDB" id="A0A9X1IE50"/>
<reference evidence="3" key="1">
    <citation type="submission" date="2021-10" db="EMBL/GenBank/DDBJ databases">
        <title>Roseicella aerolatum sp. nov., isolated from aerosols of e-waste dismantling site.</title>
        <authorList>
            <person name="Qin T."/>
        </authorList>
    </citation>
    <scope>NUCLEOTIDE SEQUENCE</scope>
    <source>
        <strain evidence="3">GB24</strain>
    </source>
</reference>
<dbReference type="PANTHER" id="PTHR31793:SF27">
    <property type="entry name" value="NOVEL THIOESTERASE SUPERFAMILY DOMAIN AND SAPOSIN A-TYPE DOMAIN CONTAINING PROTEIN (0610012H03RIK)"/>
    <property type="match status" value="1"/>
</dbReference>
<evidence type="ECO:0000256" key="1">
    <source>
        <dbReference type="ARBA" id="ARBA00005953"/>
    </source>
</evidence>